<comment type="similarity">
    <text evidence="2">Belongs to the glycosyl hydrolase 29 family.</text>
</comment>
<sequence length="314" mass="35766">MWPSKHSWGWNAVDVGPKRDLVGDLAAAVRKADLKFGTYYSLLEFFNPLFLSDQAAGYKTQDFIKNKMDPEIKELVTNYKPDIVWADGSWVADDTYFDSTNFLAWLYNDSPVKDTVVVNDRWGKDTPGKHGGFYNMADRTNPKKLMEHKFENAMSMDRGSWGFRRNAELWNYLTTWDLIVELVQTVSCGGNILINIGPTADGVINLLFIERLTQFGDWLKVNGEAIYGSKPWTHQNDTITPDGKDVYSTTFHWPQNSQLKLGAVDSQMVSKIEMLGAPGELKFTMLDKGIQVQFPNLPPDTRLQYAWTLKITIK</sequence>
<organism evidence="9">
    <name type="scientific">Oppiella nova</name>
    <dbReference type="NCBI Taxonomy" id="334625"/>
    <lineage>
        <taxon>Eukaryota</taxon>
        <taxon>Metazoa</taxon>
        <taxon>Ecdysozoa</taxon>
        <taxon>Arthropoda</taxon>
        <taxon>Chelicerata</taxon>
        <taxon>Arachnida</taxon>
        <taxon>Acari</taxon>
        <taxon>Acariformes</taxon>
        <taxon>Sarcoptiformes</taxon>
        <taxon>Oribatida</taxon>
        <taxon>Brachypylina</taxon>
        <taxon>Oppioidea</taxon>
        <taxon>Oppiidae</taxon>
        <taxon>Oppiella</taxon>
    </lineage>
</organism>
<evidence type="ECO:0000256" key="3">
    <source>
        <dbReference type="ARBA" id="ARBA00012662"/>
    </source>
</evidence>
<evidence type="ECO:0000256" key="6">
    <source>
        <dbReference type="ARBA" id="ARBA00023295"/>
    </source>
</evidence>
<evidence type="ECO:0000259" key="8">
    <source>
        <dbReference type="Pfam" id="PF16757"/>
    </source>
</evidence>
<accession>A0A7R9QVL9</accession>
<dbReference type="GO" id="GO:0006004">
    <property type="term" value="P:fucose metabolic process"/>
    <property type="evidence" value="ECO:0007669"/>
    <property type="project" value="InterPro"/>
</dbReference>
<evidence type="ECO:0000256" key="1">
    <source>
        <dbReference type="ARBA" id="ARBA00004071"/>
    </source>
</evidence>
<evidence type="ECO:0000259" key="7">
    <source>
        <dbReference type="Pfam" id="PF01120"/>
    </source>
</evidence>
<evidence type="ECO:0000256" key="5">
    <source>
        <dbReference type="ARBA" id="ARBA00022801"/>
    </source>
</evidence>
<reference evidence="9" key="1">
    <citation type="submission" date="2020-11" db="EMBL/GenBank/DDBJ databases">
        <authorList>
            <person name="Tran Van P."/>
        </authorList>
    </citation>
    <scope>NUCLEOTIDE SEQUENCE</scope>
</reference>
<evidence type="ECO:0000256" key="2">
    <source>
        <dbReference type="ARBA" id="ARBA00007951"/>
    </source>
</evidence>
<feature type="domain" description="Alpha-L-fucosidase C-terminal" evidence="8">
    <location>
        <begin position="240"/>
        <end position="312"/>
    </location>
</feature>
<comment type="function">
    <text evidence="1">Alpha-L-fucosidase is responsible for hydrolyzing the alpha-1,6-linked fucose joined to the reducing-end N-acetylglucosamine of the carbohydrate moieties of glycoproteins.</text>
</comment>
<dbReference type="Proteomes" id="UP000728032">
    <property type="component" value="Unassembled WGS sequence"/>
</dbReference>
<keyword evidence="5" id="KW-0378">Hydrolase</keyword>
<dbReference type="Gene3D" id="3.20.20.80">
    <property type="entry name" value="Glycosidases"/>
    <property type="match status" value="1"/>
</dbReference>
<dbReference type="GO" id="GO:0016139">
    <property type="term" value="P:glycoside catabolic process"/>
    <property type="evidence" value="ECO:0007669"/>
    <property type="project" value="TreeGrafter"/>
</dbReference>
<keyword evidence="6" id="KW-0326">Glycosidase</keyword>
<name>A0A7R9QVL9_9ACAR</name>
<keyword evidence="4" id="KW-0732">Signal</keyword>
<dbReference type="GO" id="GO:0004560">
    <property type="term" value="F:alpha-L-fucosidase activity"/>
    <property type="evidence" value="ECO:0007669"/>
    <property type="project" value="UniProtKB-EC"/>
</dbReference>
<protein>
    <recommendedName>
        <fullName evidence="3">alpha-L-fucosidase</fullName>
        <ecNumber evidence="3">3.2.1.51</ecNumber>
    </recommendedName>
</protein>
<dbReference type="Gene3D" id="2.60.40.1180">
    <property type="entry name" value="Golgi alpha-mannosidase II"/>
    <property type="match status" value="1"/>
</dbReference>
<dbReference type="InterPro" id="IPR017853">
    <property type="entry name" value="GH"/>
</dbReference>
<dbReference type="EMBL" id="CAJPVJ010019341">
    <property type="protein sequence ID" value="CAG2177265.1"/>
    <property type="molecule type" value="Genomic_DNA"/>
</dbReference>
<keyword evidence="10" id="KW-1185">Reference proteome</keyword>
<dbReference type="InterPro" id="IPR031919">
    <property type="entry name" value="Fucosidase_C"/>
</dbReference>
<feature type="domain" description="Glycoside hydrolase family 29 N-terminal" evidence="7">
    <location>
        <begin position="1"/>
        <end position="224"/>
    </location>
</feature>
<dbReference type="GO" id="GO:0005764">
    <property type="term" value="C:lysosome"/>
    <property type="evidence" value="ECO:0007669"/>
    <property type="project" value="TreeGrafter"/>
</dbReference>
<evidence type="ECO:0000256" key="4">
    <source>
        <dbReference type="ARBA" id="ARBA00022729"/>
    </source>
</evidence>
<dbReference type="PANTHER" id="PTHR10030:SF37">
    <property type="entry name" value="ALPHA-L-FUCOSIDASE-RELATED"/>
    <property type="match status" value="1"/>
</dbReference>
<dbReference type="OrthoDB" id="6039950at2759"/>
<dbReference type="Pfam" id="PF16757">
    <property type="entry name" value="Fucosidase_C"/>
    <property type="match status" value="1"/>
</dbReference>
<dbReference type="EC" id="3.2.1.51" evidence="3"/>
<dbReference type="PRINTS" id="PR00741">
    <property type="entry name" value="GLHYDRLASE29"/>
</dbReference>
<dbReference type="SMART" id="SM00812">
    <property type="entry name" value="Alpha_L_fucos"/>
    <property type="match status" value="1"/>
</dbReference>
<dbReference type="SUPFAM" id="SSF51445">
    <property type="entry name" value="(Trans)glycosidases"/>
    <property type="match status" value="1"/>
</dbReference>
<dbReference type="InterPro" id="IPR016286">
    <property type="entry name" value="FUC_metazoa-typ"/>
</dbReference>
<proteinExistence type="inferred from homology"/>
<dbReference type="InterPro" id="IPR013780">
    <property type="entry name" value="Glyco_hydro_b"/>
</dbReference>
<dbReference type="InterPro" id="IPR057739">
    <property type="entry name" value="Glyco_hydro_29_N"/>
</dbReference>
<dbReference type="PANTHER" id="PTHR10030">
    <property type="entry name" value="ALPHA-L-FUCOSIDASE"/>
    <property type="match status" value="1"/>
</dbReference>
<dbReference type="Pfam" id="PF01120">
    <property type="entry name" value="Alpha_L_fucos"/>
    <property type="match status" value="1"/>
</dbReference>
<gene>
    <name evidence="9" type="ORF">ONB1V03_LOCUS16697</name>
</gene>
<evidence type="ECO:0000313" key="10">
    <source>
        <dbReference type="Proteomes" id="UP000728032"/>
    </source>
</evidence>
<dbReference type="EMBL" id="OC934166">
    <property type="protein sequence ID" value="CAD7660127.1"/>
    <property type="molecule type" value="Genomic_DNA"/>
</dbReference>
<evidence type="ECO:0000313" key="9">
    <source>
        <dbReference type="EMBL" id="CAD7660127.1"/>
    </source>
</evidence>
<dbReference type="InterPro" id="IPR000933">
    <property type="entry name" value="Glyco_hydro_29"/>
</dbReference>
<dbReference type="AlphaFoldDB" id="A0A7R9QVL9"/>